<organism evidence="1 2">
    <name type="scientific">Deinococcus rufus</name>
    <dbReference type="NCBI Taxonomy" id="2136097"/>
    <lineage>
        <taxon>Bacteria</taxon>
        <taxon>Thermotogati</taxon>
        <taxon>Deinococcota</taxon>
        <taxon>Deinococci</taxon>
        <taxon>Deinococcales</taxon>
        <taxon>Deinococcaceae</taxon>
        <taxon>Deinococcus</taxon>
    </lineage>
</organism>
<evidence type="ECO:0000313" key="2">
    <source>
        <dbReference type="Proteomes" id="UP001595803"/>
    </source>
</evidence>
<evidence type="ECO:0000313" key="1">
    <source>
        <dbReference type="EMBL" id="MFC3834586.1"/>
    </source>
</evidence>
<dbReference type="EMBL" id="JBHRZG010000024">
    <property type="protein sequence ID" value="MFC3834586.1"/>
    <property type="molecule type" value="Genomic_DNA"/>
</dbReference>
<accession>A0ABV7ZEQ5</accession>
<reference evidence="2" key="1">
    <citation type="journal article" date="2019" name="Int. J. Syst. Evol. Microbiol.">
        <title>The Global Catalogue of Microorganisms (GCM) 10K type strain sequencing project: providing services to taxonomists for standard genome sequencing and annotation.</title>
        <authorList>
            <consortium name="The Broad Institute Genomics Platform"/>
            <consortium name="The Broad Institute Genome Sequencing Center for Infectious Disease"/>
            <person name="Wu L."/>
            <person name="Ma J."/>
        </authorList>
    </citation>
    <scope>NUCLEOTIDE SEQUENCE [LARGE SCALE GENOMIC DNA]</scope>
    <source>
        <strain evidence="2">CCTCC AB 2017081</strain>
    </source>
</reference>
<keyword evidence="2" id="KW-1185">Reference proteome</keyword>
<name>A0ABV7ZEQ5_9DEIO</name>
<comment type="caution">
    <text evidence="1">The sequence shown here is derived from an EMBL/GenBank/DDBJ whole genome shotgun (WGS) entry which is preliminary data.</text>
</comment>
<gene>
    <name evidence="1" type="ORF">ACFOSB_17155</name>
</gene>
<sequence length="153" mass="17753">MSDLPFEITDELRTQLLAIGWSEDRRVDISADVALAEKNGWQIFPLARAVLEQFDGLGLRNNIQFNLNDVGTSWTYDIQTDGDPNFPEFERSHQQKLYPLAVEDAWSPLFITDSGLIVQFTDDEPHWRGLTPQKDFEDLFGQMYIYRSNKEHL</sequence>
<proteinExistence type="predicted"/>
<dbReference type="RefSeq" id="WP_322472385.1">
    <property type="nucleotide sequence ID" value="NZ_JBHRZG010000024.1"/>
</dbReference>
<dbReference type="InterPro" id="IPR025850">
    <property type="entry name" value="SUKH-3"/>
</dbReference>
<protein>
    <submittedName>
        <fullName evidence="1">SUKH-3 domain-containing protein</fullName>
    </submittedName>
</protein>
<dbReference type="Proteomes" id="UP001595803">
    <property type="component" value="Unassembled WGS sequence"/>
</dbReference>
<dbReference type="Pfam" id="PF14433">
    <property type="entry name" value="SUKH-3"/>
    <property type="match status" value="1"/>
</dbReference>